<dbReference type="EMBL" id="CP039964">
    <property type="protein sequence ID" value="QCO56290.1"/>
    <property type="molecule type" value="Genomic_DNA"/>
</dbReference>
<accession>A0A4P8EGK7</accession>
<dbReference type="KEGG" id="pseb:EOK75_11450"/>
<evidence type="ECO:0000313" key="1">
    <source>
        <dbReference type="EMBL" id="QCO56290.1"/>
    </source>
</evidence>
<dbReference type="Proteomes" id="UP000298631">
    <property type="component" value="Chromosome"/>
</dbReference>
<protein>
    <submittedName>
        <fullName evidence="1">Uncharacterized protein</fullName>
    </submittedName>
</protein>
<organism evidence="1 2">
    <name type="scientific">Pseudorhodobacter turbinis</name>
    <dbReference type="NCBI Taxonomy" id="2500533"/>
    <lineage>
        <taxon>Bacteria</taxon>
        <taxon>Pseudomonadati</taxon>
        <taxon>Pseudomonadota</taxon>
        <taxon>Alphaproteobacteria</taxon>
        <taxon>Rhodobacterales</taxon>
        <taxon>Paracoccaceae</taxon>
        <taxon>Pseudorhodobacter</taxon>
    </lineage>
</organism>
<dbReference type="AlphaFoldDB" id="A0A4P8EGK7"/>
<evidence type="ECO:0000313" key="2">
    <source>
        <dbReference type="Proteomes" id="UP000298631"/>
    </source>
</evidence>
<reference evidence="1 2" key="1">
    <citation type="submission" date="2019-05" db="EMBL/GenBank/DDBJ databases">
        <title>Pseudorhodobacter turbinis sp. nov., isolated from the gut of the Korean turban shell.</title>
        <authorList>
            <person name="Jeong Y.-S."/>
            <person name="Kang W.-R."/>
            <person name="Bae J.-W."/>
        </authorList>
    </citation>
    <scope>NUCLEOTIDE SEQUENCE [LARGE SCALE GENOMIC DNA]</scope>
    <source>
        <strain evidence="1 2">S12M18</strain>
    </source>
</reference>
<keyword evidence="2" id="KW-1185">Reference proteome</keyword>
<sequence>MKNLMWAGSFLLGAIVASLIGEYAVRALRIGEEAAFASMAKNGGVDDFTIITDLEEQNPSADQDSEFTDLTILTCENSSTSTSTISGLIREALNGRFGSVKLATIQPTRRLARILDGYLTVVYDFQHDERNEIPNILSLVEQQQIGPPFQILENTGNPSEWRLSIFAC</sequence>
<name>A0A4P8EGK7_9RHOB</name>
<proteinExistence type="predicted"/>
<dbReference type="RefSeq" id="WP_137194073.1">
    <property type="nucleotide sequence ID" value="NZ_CP039964.1"/>
</dbReference>
<gene>
    <name evidence="1" type="ORF">EOK75_11450</name>
</gene>